<keyword evidence="3" id="KW-1185">Reference proteome</keyword>
<protein>
    <recommendedName>
        <fullName evidence="1">Hemerythrin-like domain-containing protein</fullName>
    </recommendedName>
</protein>
<dbReference type="AlphaFoldDB" id="A0AA40EHA2"/>
<proteinExistence type="predicted"/>
<dbReference type="EMBL" id="JAUKUD010000007">
    <property type="protein sequence ID" value="KAK0737811.1"/>
    <property type="molecule type" value="Genomic_DNA"/>
</dbReference>
<dbReference type="PANTHER" id="PTHR35585">
    <property type="entry name" value="HHE DOMAIN PROTEIN (AFU_ORTHOLOGUE AFUA_4G00730)"/>
    <property type="match status" value="1"/>
</dbReference>
<organism evidence="2 3">
    <name type="scientific">Schizothecium vesticola</name>
    <dbReference type="NCBI Taxonomy" id="314040"/>
    <lineage>
        <taxon>Eukaryota</taxon>
        <taxon>Fungi</taxon>
        <taxon>Dikarya</taxon>
        <taxon>Ascomycota</taxon>
        <taxon>Pezizomycotina</taxon>
        <taxon>Sordariomycetes</taxon>
        <taxon>Sordariomycetidae</taxon>
        <taxon>Sordariales</taxon>
        <taxon>Schizotheciaceae</taxon>
        <taxon>Schizothecium</taxon>
    </lineage>
</organism>
<evidence type="ECO:0000313" key="3">
    <source>
        <dbReference type="Proteomes" id="UP001172155"/>
    </source>
</evidence>
<feature type="domain" description="Hemerythrin-like" evidence="1">
    <location>
        <begin position="6"/>
        <end position="111"/>
    </location>
</feature>
<dbReference type="InterPro" id="IPR012312">
    <property type="entry name" value="Hemerythrin-like"/>
</dbReference>
<dbReference type="PANTHER" id="PTHR35585:SF1">
    <property type="entry name" value="HHE DOMAIN PROTEIN (AFU_ORTHOLOGUE AFUA_4G00730)"/>
    <property type="match status" value="1"/>
</dbReference>
<dbReference type="Pfam" id="PF01814">
    <property type="entry name" value="Hemerythrin"/>
    <property type="match status" value="1"/>
</dbReference>
<evidence type="ECO:0000313" key="2">
    <source>
        <dbReference type="EMBL" id="KAK0737811.1"/>
    </source>
</evidence>
<gene>
    <name evidence="2" type="ORF">B0T18DRAFT_394223</name>
</gene>
<evidence type="ECO:0000259" key="1">
    <source>
        <dbReference type="Pfam" id="PF01814"/>
    </source>
</evidence>
<accession>A0AA40EHA2</accession>
<dbReference type="Proteomes" id="UP001172155">
    <property type="component" value="Unassembled WGS sequence"/>
</dbReference>
<sequence>MPQISQAVKLDHKLVRDAYHGLLNTKPEERGSPNQFIWLLTRYLVIEDLVMTPALENHVAGGGERHRRLSDDHESINAKLRHMQQFPPDSASFEAALRAIWLDLEPHIREEATATGDLAHLEQGMSRAASEALGRKYDNIKGLLQKPYGNDGVPDTSTLKALLAMPRQELMVRIGVPESA</sequence>
<name>A0AA40EHA2_9PEZI</name>
<comment type="caution">
    <text evidence="2">The sequence shown here is derived from an EMBL/GenBank/DDBJ whole genome shotgun (WGS) entry which is preliminary data.</text>
</comment>
<reference evidence="2" key="1">
    <citation type="submission" date="2023-06" db="EMBL/GenBank/DDBJ databases">
        <title>Genome-scale phylogeny and comparative genomics of the fungal order Sordariales.</title>
        <authorList>
            <consortium name="Lawrence Berkeley National Laboratory"/>
            <person name="Hensen N."/>
            <person name="Bonometti L."/>
            <person name="Westerberg I."/>
            <person name="Brannstrom I.O."/>
            <person name="Guillou S."/>
            <person name="Cros-Aarteil S."/>
            <person name="Calhoun S."/>
            <person name="Haridas S."/>
            <person name="Kuo A."/>
            <person name="Mondo S."/>
            <person name="Pangilinan J."/>
            <person name="Riley R."/>
            <person name="LaButti K."/>
            <person name="Andreopoulos B."/>
            <person name="Lipzen A."/>
            <person name="Chen C."/>
            <person name="Yanf M."/>
            <person name="Daum C."/>
            <person name="Ng V."/>
            <person name="Clum A."/>
            <person name="Steindorff A."/>
            <person name="Ohm R."/>
            <person name="Martin F."/>
            <person name="Silar P."/>
            <person name="Natvig D."/>
            <person name="Lalanne C."/>
            <person name="Gautier V."/>
            <person name="Ament-velasquez S.L."/>
            <person name="Kruys A."/>
            <person name="Hutchinson M.I."/>
            <person name="Powell A.J."/>
            <person name="Barry K."/>
            <person name="Miller A.N."/>
            <person name="Grigoriev I.V."/>
            <person name="Debuchy R."/>
            <person name="Gladieux P."/>
            <person name="Thoren M.H."/>
            <person name="Johannesson H."/>
        </authorList>
    </citation>
    <scope>NUCLEOTIDE SEQUENCE</scope>
    <source>
        <strain evidence="2">SMH3187-1</strain>
    </source>
</reference>